<dbReference type="GO" id="GO:0005634">
    <property type="term" value="C:nucleus"/>
    <property type="evidence" value="ECO:0007669"/>
    <property type="project" value="TreeGrafter"/>
</dbReference>
<dbReference type="GO" id="GO:0000785">
    <property type="term" value="C:chromatin"/>
    <property type="evidence" value="ECO:0007669"/>
    <property type="project" value="TreeGrafter"/>
</dbReference>
<dbReference type="EMBL" id="WKFB01000459">
    <property type="protein sequence ID" value="KAF6722343.1"/>
    <property type="molecule type" value="Genomic_DNA"/>
</dbReference>
<organism evidence="3 4">
    <name type="scientific">Oryzias melastigma</name>
    <name type="common">Marine medaka</name>
    <dbReference type="NCBI Taxonomy" id="30732"/>
    <lineage>
        <taxon>Eukaryota</taxon>
        <taxon>Metazoa</taxon>
        <taxon>Chordata</taxon>
        <taxon>Craniata</taxon>
        <taxon>Vertebrata</taxon>
        <taxon>Euteleostomi</taxon>
        <taxon>Actinopterygii</taxon>
        <taxon>Neopterygii</taxon>
        <taxon>Teleostei</taxon>
        <taxon>Neoteleostei</taxon>
        <taxon>Acanthomorphata</taxon>
        <taxon>Ovalentaria</taxon>
        <taxon>Atherinomorphae</taxon>
        <taxon>Beloniformes</taxon>
        <taxon>Adrianichthyidae</taxon>
        <taxon>Oryziinae</taxon>
        <taxon>Oryzias</taxon>
    </lineage>
</organism>
<comment type="similarity">
    <text evidence="1">Belongs to the SCC3 family.</text>
</comment>
<feature type="region of interest" description="Disordered" evidence="2">
    <location>
        <begin position="1"/>
        <end position="74"/>
    </location>
</feature>
<comment type="caution">
    <text evidence="3">The sequence shown here is derived from an EMBL/GenBank/DDBJ whole genome shotgun (WGS) entry which is preliminary data.</text>
</comment>
<proteinExistence type="inferred from homology"/>
<gene>
    <name evidence="3" type="ORF">FQA47_007039</name>
</gene>
<sequence>MIPESSAASASRSSQQNRSSHAGATSSGAVTQSGDDSGNENQQKSVRRRKRAHTFPENVKRKKAKGGCSGAKAGARKQKHVEAVTLFEVMSMGKSAMQVVIDDWIEAYGTDKDSSLLDLISFFLQCSGCKGKLTPPHLQSCYQSGGDVSCVSAVLSLQV</sequence>
<reference evidence="3" key="1">
    <citation type="journal article" name="BMC Genomics">
        <title>Long-read sequencing and de novo genome assembly of marine medaka (Oryzias melastigma).</title>
        <authorList>
            <person name="Liang P."/>
            <person name="Saqib H.S.A."/>
            <person name="Ni X."/>
            <person name="Shen Y."/>
        </authorList>
    </citation>
    <scope>NUCLEOTIDE SEQUENCE</scope>
    <source>
        <strain evidence="3">Bigg-433</strain>
    </source>
</reference>
<dbReference type="GO" id="GO:0003682">
    <property type="term" value="F:chromatin binding"/>
    <property type="evidence" value="ECO:0007669"/>
    <property type="project" value="TreeGrafter"/>
</dbReference>
<dbReference type="Proteomes" id="UP000646548">
    <property type="component" value="Unassembled WGS sequence"/>
</dbReference>
<protein>
    <submittedName>
        <fullName evidence="3">Cohesin subunit SA-1</fullName>
    </submittedName>
</protein>
<evidence type="ECO:0000256" key="1">
    <source>
        <dbReference type="ARBA" id="ARBA00005486"/>
    </source>
</evidence>
<accession>A0A834C5E7</accession>
<dbReference type="PANTHER" id="PTHR11199:SF2">
    <property type="entry name" value="COHESIN SUBUNIT SA"/>
    <property type="match status" value="1"/>
</dbReference>
<dbReference type="InterPro" id="IPR039662">
    <property type="entry name" value="Cohesin_Scc3/SA"/>
</dbReference>
<evidence type="ECO:0000313" key="3">
    <source>
        <dbReference type="EMBL" id="KAF6722343.1"/>
    </source>
</evidence>
<feature type="compositionally biased region" description="Polar residues" evidence="2">
    <location>
        <begin position="22"/>
        <end position="44"/>
    </location>
</feature>
<name>A0A834C5E7_ORYME</name>
<feature type="compositionally biased region" description="Low complexity" evidence="2">
    <location>
        <begin position="1"/>
        <end position="20"/>
    </location>
</feature>
<evidence type="ECO:0000256" key="2">
    <source>
        <dbReference type="SAM" id="MobiDB-lite"/>
    </source>
</evidence>
<dbReference type="GO" id="GO:0008278">
    <property type="term" value="C:cohesin complex"/>
    <property type="evidence" value="ECO:0007669"/>
    <property type="project" value="TreeGrafter"/>
</dbReference>
<dbReference type="GO" id="GO:0007062">
    <property type="term" value="P:sister chromatid cohesion"/>
    <property type="evidence" value="ECO:0007669"/>
    <property type="project" value="TreeGrafter"/>
</dbReference>
<evidence type="ECO:0000313" key="4">
    <source>
        <dbReference type="Proteomes" id="UP000646548"/>
    </source>
</evidence>
<dbReference type="PANTHER" id="PTHR11199">
    <property type="entry name" value="STROMAL ANTIGEN"/>
    <property type="match status" value="1"/>
</dbReference>
<dbReference type="AlphaFoldDB" id="A0A834C5E7"/>